<evidence type="ECO:0000313" key="1">
    <source>
        <dbReference type="EMBL" id="EGI63352.1"/>
    </source>
</evidence>
<reference evidence="1" key="1">
    <citation type="submission" date="2011-02" db="EMBL/GenBank/DDBJ databases">
        <title>The genome of the leaf-cutting ant Acromyrmex echinatior suggests key adaptations to social evolution and fungus farming.</title>
        <authorList>
            <person name="Nygaard S."/>
            <person name="Zhang G."/>
        </authorList>
    </citation>
    <scope>NUCLEOTIDE SEQUENCE</scope>
</reference>
<dbReference type="AlphaFoldDB" id="F4WR20"/>
<dbReference type="InterPro" id="IPR036397">
    <property type="entry name" value="RNaseH_sf"/>
</dbReference>
<proteinExistence type="predicted"/>
<keyword evidence="2" id="KW-1185">Reference proteome</keyword>
<sequence length="120" mass="14482">MRLSRALKDKRPQYNERHDKVILHARPHVAKVVKTYLETLKWEVLPHPPYSPDVAPSDYHLFRSMTHDLADQHFRSYEEVKNWIDSWIASKDDQFFRRGIRMLLERWEKVVASDGQYFES</sequence>
<dbReference type="Gene3D" id="3.30.420.10">
    <property type="entry name" value="Ribonuclease H-like superfamily/Ribonuclease H"/>
    <property type="match status" value="1"/>
</dbReference>
<evidence type="ECO:0000313" key="2">
    <source>
        <dbReference type="Proteomes" id="UP000007755"/>
    </source>
</evidence>
<dbReference type="OrthoDB" id="10032414at2759"/>
<dbReference type="EMBL" id="GL888283">
    <property type="protein sequence ID" value="EGI63352.1"/>
    <property type="molecule type" value="Genomic_DNA"/>
</dbReference>
<organism evidence="2">
    <name type="scientific">Acromyrmex echinatior</name>
    <name type="common">Panamanian leafcutter ant</name>
    <name type="synonym">Acromyrmex octospinosus echinatior</name>
    <dbReference type="NCBI Taxonomy" id="103372"/>
    <lineage>
        <taxon>Eukaryota</taxon>
        <taxon>Metazoa</taxon>
        <taxon>Ecdysozoa</taxon>
        <taxon>Arthropoda</taxon>
        <taxon>Hexapoda</taxon>
        <taxon>Insecta</taxon>
        <taxon>Pterygota</taxon>
        <taxon>Neoptera</taxon>
        <taxon>Endopterygota</taxon>
        <taxon>Hymenoptera</taxon>
        <taxon>Apocrita</taxon>
        <taxon>Aculeata</taxon>
        <taxon>Formicoidea</taxon>
        <taxon>Formicidae</taxon>
        <taxon>Myrmicinae</taxon>
        <taxon>Acromyrmex</taxon>
    </lineage>
</organism>
<name>F4WR20_ACREC</name>
<protein>
    <submittedName>
        <fullName evidence="1">Mariner Mos1 transposase</fullName>
    </submittedName>
</protein>
<dbReference type="GO" id="GO:0003676">
    <property type="term" value="F:nucleic acid binding"/>
    <property type="evidence" value="ECO:0007669"/>
    <property type="project" value="InterPro"/>
</dbReference>
<dbReference type="PANTHER" id="PTHR46060">
    <property type="entry name" value="MARINER MOS1 TRANSPOSASE-LIKE PROTEIN"/>
    <property type="match status" value="1"/>
</dbReference>
<gene>
    <name evidence="1" type="ORF">G5I_08268</name>
</gene>
<dbReference type="Proteomes" id="UP000007755">
    <property type="component" value="Unassembled WGS sequence"/>
</dbReference>
<dbReference type="InParanoid" id="F4WR20"/>
<dbReference type="PANTHER" id="PTHR46060:SF1">
    <property type="entry name" value="MARINER MOS1 TRANSPOSASE-LIKE PROTEIN"/>
    <property type="match status" value="1"/>
</dbReference>
<dbReference type="InterPro" id="IPR052709">
    <property type="entry name" value="Transposase-MT_Hybrid"/>
</dbReference>
<accession>F4WR20</accession>